<dbReference type="AlphaFoldDB" id="A0AAJ7RJ01"/>
<evidence type="ECO:0000313" key="2">
    <source>
        <dbReference type="Proteomes" id="UP000694920"/>
    </source>
</evidence>
<organism evidence="2 3">
    <name type="scientific">Cephus cinctus</name>
    <name type="common">Wheat stem sawfly</name>
    <dbReference type="NCBI Taxonomy" id="211228"/>
    <lineage>
        <taxon>Eukaryota</taxon>
        <taxon>Metazoa</taxon>
        <taxon>Ecdysozoa</taxon>
        <taxon>Arthropoda</taxon>
        <taxon>Hexapoda</taxon>
        <taxon>Insecta</taxon>
        <taxon>Pterygota</taxon>
        <taxon>Neoptera</taxon>
        <taxon>Endopterygota</taxon>
        <taxon>Hymenoptera</taxon>
        <taxon>Cephoidea</taxon>
        <taxon>Cephidae</taxon>
        <taxon>Cephus</taxon>
    </lineage>
</organism>
<evidence type="ECO:0000256" key="1">
    <source>
        <dbReference type="SAM" id="MobiDB-lite"/>
    </source>
</evidence>
<feature type="region of interest" description="Disordered" evidence="1">
    <location>
        <begin position="50"/>
        <end position="70"/>
    </location>
</feature>
<protein>
    <submittedName>
        <fullName evidence="3">Uncharacterized protein LOC112494433</fullName>
    </submittedName>
</protein>
<sequence>MAVLITTVQYYGYVDRFSLYFFSTRSRTKPAAKHLVVNVNDNVPPDKWHCSMEYGSQNDDHKQSSQYASSLTARKHYVPHLLEDVQRKTKRRPQTGTSHPGKSIDRADDKFLVTYVGE</sequence>
<dbReference type="Proteomes" id="UP000694920">
    <property type="component" value="Unplaced"/>
</dbReference>
<name>A0AAJ7RJ01_CEPCN</name>
<proteinExistence type="predicted"/>
<accession>A0AAJ7RJ01</accession>
<reference evidence="3" key="1">
    <citation type="submission" date="2025-08" db="UniProtKB">
        <authorList>
            <consortium name="RefSeq"/>
        </authorList>
    </citation>
    <scope>IDENTIFICATION</scope>
</reference>
<evidence type="ECO:0000313" key="3">
    <source>
        <dbReference type="RefSeq" id="XP_024941357.1"/>
    </source>
</evidence>
<dbReference type="RefSeq" id="XP_024941357.1">
    <property type="nucleotide sequence ID" value="XM_025085589.1"/>
</dbReference>
<keyword evidence="2" id="KW-1185">Reference proteome</keyword>
<feature type="region of interest" description="Disordered" evidence="1">
    <location>
        <begin position="82"/>
        <end position="110"/>
    </location>
</feature>
<gene>
    <name evidence="3" type="primary">LOC112494433</name>
</gene>
<dbReference type="GeneID" id="112494433"/>
<dbReference type="KEGG" id="ccin:112494433"/>